<comment type="caution">
    <text evidence="2">The sequence shown here is derived from an EMBL/GenBank/DDBJ whole genome shotgun (WGS) entry which is preliminary data.</text>
</comment>
<gene>
    <name evidence="2" type="ORF">O3P69_015509</name>
</gene>
<dbReference type="EMBL" id="JARAKH010000039">
    <property type="protein sequence ID" value="KAK8382727.1"/>
    <property type="molecule type" value="Genomic_DNA"/>
</dbReference>
<organism evidence="2 3">
    <name type="scientific">Scylla paramamosain</name>
    <name type="common">Mud crab</name>
    <dbReference type="NCBI Taxonomy" id="85552"/>
    <lineage>
        <taxon>Eukaryota</taxon>
        <taxon>Metazoa</taxon>
        <taxon>Ecdysozoa</taxon>
        <taxon>Arthropoda</taxon>
        <taxon>Crustacea</taxon>
        <taxon>Multicrustacea</taxon>
        <taxon>Malacostraca</taxon>
        <taxon>Eumalacostraca</taxon>
        <taxon>Eucarida</taxon>
        <taxon>Decapoda</taxon>
        <taxon>Pleocyemata</taxon>
        <taxon>Brachyura</taxon>
        <taxon>Eubrachyura</taxon>
        <taxon>Portunoidea</taxon>
        <taxon>Portunidae</taxon>
        <taxon>Portuninae</taxon>
        <taxon>Scylla</taxon>
    </lineage>
</organism>
<keyword evidence="3" id="KW-1185">Reference proteome</keyword>
<dbReference type="Proteomes" id="UP001487740">
    <property type="component" value="Unassembled WGS sequence"/>
</dbReference>
<evidence type="ECO:0000256" key="1">
    <source>
        <dbReference type="SAM" id="Phobius"/>
    </source>
</evidence>
<feature type="transmembrane region" description="Helical" evidence="1">
    <location>
        <begin position="12"/>
        <end position="32"/>
    </location>
</feature>
<sequence>MGTGMGRAREFLRRNVVLVVMVPVLVGVHFGWQKIQDIEMFVPKQQRQDLPVIEGARYLTERCRVWC</sequence>
<evidence type="ECO:0000313" key="2">
    <source>
        <dbReference type="EMBL" id="KAK8382727.1"/>
    </source>
</evidence>
<keyword evidence="1" id="KW-0472">Membrane</keyword>
<name>A0AAW0T7G6_SCYPA</name>
<keyword evidence="1" id="KW-0812">Transmembrane</keyword>
<reference evidence="2 3" key="1">
    <citation type="submission" date="2023-03" db="EMBL/GenBank/DDBJ databases">
        <title>High-quality genome of Scylla paramamosain provides insights in environmental adaptation.</title>
        <authorList>
            <person name="Zhang L."/>
        </authorList>
    </citation>
    <scope>NUCLEOTIDE SEQUENCE [LARGE SCALE GENOMIC DNA]</scope>
    <source>
        <strain evidence="2">LZ_2023a</strain>
        <tissue evidence="2">Muscle</tissue>
    </source>
</reference>
<proteinExistence type="predicted"/>
<keyword evidence="1" id="KW-1133">Transmembrane helix</keyword>
<protein>
    <submittedName>
        <fullName evidence="2">Uncharacterized protein</fullName>
    </submittedName>
</protein>
<accession>A0AAW0T7G6</accession>
<dbReference type="AlphaFoldDB" id="A0AAW0T7G6"/>
<evidence type="ECO:0000313" key="3">
    <source>
        <dbReference type="Proteomes" id="UP001487740"/>
    </source>
</evidence>